<name>M3FFB5_9ACTN</name>
<evidence type="ECO:0000259" key="4">
    <source>
        <dbReference type="Pfam" id="PF21076"/>
    </source>
</evidence>
<feature type="domain" description="NAD-glutamate dehydrogenase N-terminal ACT1" evidence="3">
    <location>
        <begin position="50"/>
        <end position="207"/>
    </location>
</feature>
<dbReference type="PIRSF" id="PIRSF036761">
    <property type="entry name" value="GDH_Mll4104"/>
    <property type="match status" value="1"/>
</dbReference>
<accession>M3FFB5</accession>
<dbReference type="InterPro" id="IPR048381">
    <property type="entry name" value="GDH_C"/>
</dbReference>
<dbReference type="Pfam" id="PF21073">
    <property type="entry name" value="GDH_HM1"/>
    <property type="match status" value="1"/>
</dbReference>
<dbReference type="InterPro" id="IPR049056">
    <property type="entry name" value="NAD_Glu_DH_HM3"/>
</dbReference>
<dbReference type="InterPro" id="IPR046346">
    <property type="entry name" value="Aminoacid_DH-like_N_sf"/>
</dbReference>
<organism evidence="6 7">
    <name type="scientific">Streptomyces bottropensis ATCC 25435</name>
    <dbReference type="NCBI Taxonomy" id="1054862"/>
    <lineage>
        <taxon>Bacteria</taxon>
        <taxon>Bacillati</taxon>
        <taxon>Actinomycetota</taxon>
        <taxon>Actinomycetes</taxon>
        <taxon>Kitasatosporales</taxon>
        <taxon>Streptomycetaceae</taxon>
        <taxon>Streptomyces</taxon>
    </lineage>
</organism>
<dbReference type="Pfam" id="PF21076">
    <property type="entry name" value="GDH_ACT2"/>
    <property type="match status" value="1"/>
</dbReference>
<dbReference type="InterPro" id="IPR007780">
    <property type="entry name" value="NAD_Glu_DH_bac"/>
</dbReference>
<gene>
    <name evidence="6" type="ORF">SBD_8233</name>
</gene>
<dbReference type="Pfam" id="PF21074">
    <property type="entry name" value="GDH_C"/>
    <property type="match status" value="1"/>
</dbReference>
<reference evidence="7" key="1">
    <citation type="journal article" date="2013" name="Genome Announc.">
        <title>Draft Genome Sequence of Streptomyces bottropensis ATCC 25435, a Bottromycin-Producing Actinomycete.</title>
        <authorList>
            <person name="Zhang H."/>
            <person name="Zhou W."/>
            <person name="Zhuang Y."/>
            <person name="Liang X."/>
            <person name="Liu T."/>
        </authorList>
    </citation>
    <scope>NUCLEOTIDE SEQUENCE [LARGE SCALE GENOMIC DNA]</scope>
    <source>
        <strain evidence="7">ATCC 25435</strain>
    </source>
</reference>
<dbReference type="Pfam" id="PF21079">
    <property type="entry name" value="GDH_HM2"/>
    <property type="match status" value="1"/>
</dbReference>
<feature type="domain" description="NAD-glutamate dehydrogenase catalytic" evidence="1">
    <location>
        <begin position="771"/>
        <end position="1268"/>
    </location>
</feature>
<dbReference type="Pfam" id="PF21075">
    <property type="entry name" value="GDH_ACT1"/>
    <property type="match status" value="1"/>
</dbReference>
<dbReference type="InterPro" id="IPR049062">
    <property type="entry name" value="NAD_Glu_DH_ACT2"/>
</dbReference>
<dbReference type="Pfam" id="PF21078">
    <property type="entry name" value="GDH_HM3"/>
    <property type="match status" value="1"/>
</dbReference>
<dbReference type="Pfam" id="PF05088">
    <property type="entry name" value="Bac_GDH_CD"/>
    <property type="match status" value="1"/>
</dbReference>
<dbReference type="PANTHER" id="PTHR43403">
    <property type="entry name" value="NAD-SPECIFIC GLUTAMATE DEHYDROGENASE"/>
    <property type="match status" value="1"/>
</dbReference>
<dbReference type="GO" id="GO:0004352">
    <property type="term" value="F:glutamate dehydrogenase (NAD+) activity"/>
    <property type="evidence" value="ECO:0007669"/>
    <property type="project" value="InterPro"/>
</dbReference>
<protein>
    <submittedName>
        <fullName evidence="6">Gdh protein</fullName>
    </submittedName>
</protein>
<evidence type="ECO:0000259" key="3">
    <source>
        <dbReference type="Pfam" id="PF21075"/>
    </source>
</evidence>
<dbReference type="SUPFAM" id="SSF51735">
    <property type="entry name" value="NAD(P)-binding Rossmann-fold domains"/>
    <property type="match status" value="1"/>
</dbReference>
<dbReference type="InterPro" id="IPR036291">
    <property type="entry name" value="NAD(P)-bd_dom_sf"/>
</dbReference>
<dbReference type="InterPro" id="IPR049058">
    <property type="entry name" value="NAD_Glu_DH_HM2"/>
</dbReference>
<dbReference type="Pfam" id="PF21077">
    <property type="entry name" value="GDH_ACT3"/>
    <property type="match status" value="1"/>
</dbReference>
<evidence type="ECO:0000259" key="1">
    <source>
        <dbReference type="Pfam" id="PF05088"/>
    </source>
</evidence>
<sequence>MQTKLDEAKAELLERAARVAENSPVGGYLPTGKTSESTSDIPDHDTVLAFLQRYYLHTAPEDLSGRDPVDVFGAAHSHYRLAENRPQGTANVRVHTPTVEENGWTCSHSVVEVVTDDMPFLVDSVTNELSRQGRGIHVVIHPQVVVRRDITGKLVELIIEPDAVAAAAAAVAAGEALPHDAHIESWIHVEIDRETDRADLKQINNDLLRVLSDVREAVEDWEKMRDAAVRIADGLPAEHTADDLRTEEVEEARELLRWLADDHFTFLGFREYELREDDSLTAVAGTGLGILRSDPHHAGEDRHPVSSSFERLPADARAKAREHKILVLTKANSRATVHRPSYLDYVGVKKFDAEGNVIGERRFLGLFSSAAYTESVRRVPVVRRKVEDVLRGAGFSPNSHDGRDLLQILETYPRDELFQTSADELRSIVTSVLYLQERRRLRLYLRQDEYGRYYSALVYLPRDRYTTGVRLRIIDILKEELNGISVDFTAWNTESILSRLHFVVRVQPGTELPHLSDADKERLEAKLVEAARSWSDGFAEALNAEVGEERAAEMLRKYGNAIPEGYKADHNPRSAVADLVRLEALDQDEDFELSLYEPVGAAPDERRFKIYRKGGSVSLSAVLPVLNRIGVEVIDERPYELRCADRTTAWIYDFGLRMPRQQAGSVDYAGDDARERVQEAFAATWTGQAENDGFNALVLSAGLTWRQAVVLRAYAKYLRQAGSTFSQDYMEDTLRNNVHTTRLLVSLFEARMSPDRQRAGREIVDALLEEVDAALDQVASLDEDRILRSFLTVIKATLRTNFFQEAAGGRPHDYVSMKFDPQAIPDLPAPRPAYEIWVYSPRVEGVHLRFGKVARGGLRWSDRREDFRTEILGLVKAQMVKNTVIVPVGAKGGFVAKQLPDPSVDRDAWLAEGIRSYKTFISALLDITDNMVAGEVVPPSDVVRHDGDDTYLVVAADKGTATFSDIANEVAESYNFWLGDAFASGGSAGYDHKGMGITARGAWESVKRHFRDMGVDTQSEDFTVVGIGDMSGDVFGNGMLLSEHIRLVAAFDHRHIFIDPSPDAATSYAERRRVFELPRSSWADYDTDLISTGGGVFPRTAKAIPINGHIRDVLGIEDKVAKMTPADLMKAILKAPVDLLWNGGIGTYVKASTESHADVGDKANDAIRVDGADLRVQVVGEGGNLGLTQLGRIEFAQKGGRVNTDAIDNSAGVDTSDHEVNIKILLNGLVADGDMTVKQRNKLLAEMTDEVGRLVLRNNYAQNTAIANALAQSKDMLHAQQRFIRHLVREGRLDRALEFLPTDRQIRERLGTGQGLTGPETAVLLAYTKITVAEELLHTSLPDDPYLRKLLHAYFPAALHERFPERVESHPLSREIVTTVLVNDTVNTGGTSFLHRLREETGASLEEIVRAQTASRAIFGSGEVWDAVEGLDNTVDAAVQTRIRLHSRRLVERGTRWLLNNRPQPLQLSETIPFFSEGVHLVWGELPKLLRGADLEWYQKIYDELTGAGVPEELATRVAGFSSAFPTLDIVAVADRVGRAPMEVAEVYYDLADRLSITQLMDRIIELPRADRWQSMARAAIREDLYAAHASLTAEVLSAGNGSSTPEQRFKVWEQKNAALLGRARTTLEDIQTSDAFDLANLSVAMRTMRTLLRSHS</sequence>
<dbReference type="GeneID" id="96270591"/>
<dbReference type="InterPro" id="IPR049059">
    <property type="entry name" value="NAD_Glu_DH_HM1"/>
</dbReference>
<proteinExistence type="predicted"/>
<feature type="domain" description="NAD-glutamate dehydrogenase ACT2" evidence="4">
    <location>
        <begin position="442"/>
        <end position="535"/>
    </location>
</feature>
<evidence type="ECO:0000259" key="5">
    <source>
        <dbReference type="Pfam" id="PF21077"/>
    </source>
</evidence>
<dbReference type="GO" id="GO:0004069">
    <property type="term" value="F:L-aspartate:2-oxoglutarate aminotransferase activity"/>
    <property type="evidence" value="ECO:0007669"/>
    <property type="project" value="InterPro"/>
</dbReference>
<dbReference type="Proteomes" id="UP000030760">
    <property type="component" value="Unassembled WGS sequence"/>
</dbReference>
<dbReference type="InterPro" id="IPR049064">
    <property type="entry name" value="NAD_Glu_DH_ACT3"/>
</dbReference>
<dbReference type="InterPro" id="IPR024727">
    <property type="entry name" value="NAD_Glu_DH_N_ACT1"/>
</dbReference>
<feature type="domain" description="NAD-glutamate dehydrogenase ACT3" evidence="5">
    <location>
        <begin position="591"/>
        <end position="663"/>
    </location>
</feature>
<dbReference type="InterPro" id="IPR028971">
    <property type="entry name" value="NAD-GDH_cat"/>
</dbReference>
<dbReference type="SUPFAM" id="SSF53223">
    <property type="entry name" value="Aminoacid dehydrogenase-like, N-terminal domain"/>
    <property type="match status" value="1"/>
</dbReference>
<dbReference type="GO" id="GO:0006538">
    <property type="term" value="P:L-glutamate catabolic process"/>
    <property type="evidence" value="ECO:0007669"/>
    <property type="project" value="InterPro"/>
</dbReference>
<evidence type="ECO:0000259" key="2">
    <source>
        <dbReference type="Pfam" id="PF21074"/>
    </source>
</evidence>
<feature type="domain" description="NAD-specific glutamate dehydrogenase C-terminal" evidence="2">
    <location>
        <begin position="1313"/>
        <end position="1650"/>
    </location>
</feature>
<evidence type="ECO:0000313" key="7">
    <source>
        <dbReference type="Proteomes" id="UP000030760"/>
    </source>
</evidence>
<dbReference type="Gene3D" id="3.40.50.720">
    <property type="entry name" value="NAD(P)-binding Rossmann-like Domain"/>
    <property type="match status" value="1"/>
</dbReference>
<evidence type="ECO:0000313" key="6">
    <source>
        <dbReference type="EMBL" id="EMF50669.1"/>
    </source>
</evidence>
<dbReference type="PANTHER" id="PTHR43403:SF1">
    <property type="entry name" value="NAD-SPECIFIC GLUTAMATE DEHYDROGENASE"/>
    <property type="match status" value="1"/>
</dbReference>
<dbReference type="RefSeq" id="WP_005486870.1">
    <property type="nucleotide sequence ID" value="NZ_KB405098.1"/>
</dbReference>
<dbReference type="EMBL" id="KB405098">
    <property type="protein sequence ID" value="EMF50669.1"/>
    <property type="molecule type" value="Genomic_DNA"/>
</dbReference>